<dbReference type="STRING" id="1842532.A7E78_04400"/>
<keyword evidence="1" id="KW-0812">Transmembrane</keyword>
<name>A0A1L3GMM3_9BACT</name>
<accession>A0A1L3GMM3</accession>
<dbReference type="Proteomes" id="UP000182517">
    <property type="component" value="Chromosome"/>
</dbReference>
<keyword evidence="1" id="KW-0472">Membrane</keyword>
<gene>
    <name evidence="3" type="ORF">A7E78_04400</name>
</gene>
<dbReference type="OrthoDB" id="5402230at2"/>
<dbReference type="RefSeq" id="WP_072283103.1">
    <property type="nucleotide sequence ID" value="NZ_CP015519.1"/>
</dbReference>
<keyword evidence="1" id="KW-1133">Transmembrane helix</keyword>
<dbReference type="Pfam" id="PF12773">
    <property type="entry name" value="DZR"/>
    <property type="match status" value="1"/>
</dbReference>
<reference evidence="3 4" key="1">
    <citation type="journal article" date="2017" name="Genome Announc.">
        <title>Complete Genome Sequences of Two Acetylene-Fermenting Pelobacter acetylenicus Strains.</title>
        <authorList>
            <person name="Sutton J.M."/>
            <person name="Baesman S.M."/>
            <person name="Fierst J.L."/>
            <person name="Poret-Peterson A.T."/>
            <person name="Oremland R.S."/>
            <person name="Dunlap D.S."/>
            <person name="Akob D.M."/>
        </authorList>
    </citation>
    <scope>NUCLEOTIDE SEQUENCE [LARGE SCALE GENOMIC DNA]</scope>
    <source>
        <strain evidence="3 4">SFB93</strain>
    </source>
</reference>
<keyword evidence="4" id="KW-1185">Reference proteome</keyword>
<dbReference type="KEGG" id="pef:A7E78_04400"/>
<dbReference type="AlphaFoldDB" id="A0A1L3GMM3"/>
<evidence type="ECO:0000313" key="3">
    <source>
        <dbReference type="EMBL" id="APG27141.1"/>
    </source>
</evidence>
<dbReference type="InterPro" id="IPR025874">
    <property type="entry name" value="DZR"/>
</dbReference>
<feature type="transmembrane region" description="Helical" evidence="1">
    <location>
        <begin position="12"/>
        <end position="34"/>
    </location>
</feature>
<evidence type="ECO:0000259" key="2">
    <source>
        <dbReference type="Pfam" id="PF12773"/>
    </source>
</evidence>
<proteinExistence type="predicted"/>
<dbReference type="EMBL" id="CP015519">
    <property type="protein sequence ID" value="APG27141.1"/>
    <property type="molecule type" value="Genomic_DNA"/>
</dbReference>
<protein>
    <recommendedName>
        <fullName evidence="2">DZANK-type domain-containing protein</fullName>
    </recommendedName>
</protein>
<sequence>MYCGSGWSGGWFLSGWIVPGLFILALLGGAAWLLKRRTSSSGLAPKACPRCGGLVQEVYFRCPHCGDALKRNCPGCSRVVDQAWEFCPFCSEALKNETKQPTASMRTNQQTP</sequence>
<evidence type="ECO:0000313" key="4">
    <source>
        <dbReference type="Proteomes" id="UP000182517"/>
    </source>
</evidence>
<organism evidence="3 4">
    <name type="scientific">Syntrophotalea acetylenivorans</name>
    <dbReference type="NCBI Taxonomy" id="1842532"/>
    <lineage>
        <taxon>Bacteria</taxon>
        <taxon>Pseudomonadati</taxon>
        <taxon>Thermodesulfobacteriota</taxon>
        <taxon>Desulfuromonadia</taxon>
        <taxon>Desulfuromonadales</taxon>
        <taxon>Syntrophotaleaceae</taxon>
        <taxon>Syntrophotalea</taxon>
    </lineage>
</organism>
<feature type="domain" description="DZANK-type" evidence="2">
    <location>
        <begin position="48"/>
        <end position="90"/>
    </location>
</feature>
<evidence type="ECO:0000256" key="1">
    <source>
        <dbReference type="SAM" id="Phobius"/>
    </source>
</evidence>